<dbReference type="SUPFAM" id="SSF56601">
    <property type="entry name" value="beta-lactamase/transpeptidase-like"/>
    <property type="match status" value="1"/>
</dbReference>
<dbReference type="InterPro" id="IPR012338">
    <property type="entry name" value="Beta-lactam/transpept-like"/>
</dbReference>
<dbReference type="InterPro" id="IPR050491">
    <property type="entry name" value="AmpC-like"/>
</dbReference>
<accession>A0AAX4K6V0</accession>
<evidence type="ECO:0000313" key="6">
    <source>
        <dbReference type="Proteomes" id="UP001355207"/>
    </source>
</evidence>
<dbReference type="Pfam" id="PF00144">
    <property type="entry name" value="Beta-lactamase"/>
    <property type="match status" value="1"/>
</dbReference>
<reference evidence="5 6" key="1">
    <citation type="submission" date="2024-01" db="EMBL/GenBank/DDBJ databases">
        <title>Comparative genomics of Cryptococcus and Kwoniella reveals pathogenesis evolution and contrasting modes of karyotype evolution via chromosome fusion or intercentromeric recombination.</title>
        <authorList>
            <person name="Coelho M.A."/>
            <person name="David-Palma M."/>
            <person name="Shea T."/>
            <person name="Bowers K."/>
            <person name="McGinley-Smith S."/>
            <person name="Mohammad A.W."/>
            <person name="Gnirke A."/>
            <person name="Yurkov A.M."/>
            <person name="Nowrousian M."/>
            <person name="Sun S."/>
            <person name="Cuomo C.A."/>
            <person name="Heitman J."/>
        </authorList>
    </citation>
    <scope>NUCLEOTIDE SEQUENCE [LARGE SCALE GENOMIC DNA]</scope>
    <source>
        <strain evidence="5 6">CBS 6074</strain>
    </source>
</reference>
<feature type="signal peptide" evidence="3">
    <location>
        <begin position="1"/>
        <end position="20"/>
    </location>
</feature>
<proteinExistence type="inferred from homology"/>
<dbReference type="EMBL" id="CP144108">
    <property type="protein sequence ID" value="WWC92592.1"/>
    <property type="molecule type" value="Genomic_DNA"/>
</dbReference>
<keyword evidence="3" id="KW-0732">Signal</keyword>
<dbReference type="PANTHER" id="PTHR46825">
    <property type="entry name" value="D-ALANYL-D-ALANINE-CARBOXYPEPTIDASE/ENDOPEPTIDASE AMPH"/>
    <property type="match status" value="1"/>
</dbReference>
<organism evidence="5 6">
    <name type="scientific">Kwoniella dendrophila CBS 6074</name>
    <dbReference type="NCBI Taxonomy" id="1295534"/>
    <lineage>
        <taxon>Eukaryota</taxon>
        <taxon>Fungi</taxon>
        <taxon>Dikarya</taxon>
        <taxon>Basidiomycota</taxon>
        <taxon>Agaricomycotina</taxon>
        <taxon>Tremellomycetes</taxon>
        <taxon>Tremellales</taxon>
        <taxon>Cryptococcaceae</taxon>
        <taxon>Kwoniella</taxon>
    </lineage>
</organism>
<dbReference type="GeneID" id="91098219"/>
<feature type="region of interest" description="Disordered" evidence="2">
    <location>
        <begin position="391"/>
        <end position="420"/>
    </location>
</feature>
<sequence length="561" mass="61006">MLYFIRLLTAFTILVLQVQSVPFLSTRQSSSSTNTSNATTTIINNTLIAKIDDIRARWGVKGINVALVASPDYIGNKTGHSQKEWSTQSISLGSANRHNHAFEDDTLYAIGSNSKHFAAVSIGLLIANNTKLSNGQLLSLTTKVKDILPEFGLMDGYAGENADLVDLMSMRSGLPRHDHLIGPSKTVPHLLSGLPITDGFVHENINYQTCISAVQAFLQAGGGTNLTACAGEIKSIGWWDHTDGVRIATTGGVITTGQDMIKWLKEELSPTVLPSFIVPATTTSWSVLTNQPAIPGITSIYSYGLGQYMYTYRGYTIHTHDGSVFGQLSHNIRIPDLGIGMVIIVNDQSYGDSMGSLVGNMILDAVLDLEPINWELKTVKGLAGLLDLTNTDSQSSTNSPLTSSNTTNSTTQTRPAPDRNTIIGTYTDKAYGDWKVQPISDLQNISTISALNQTLTQYGLTFTDQSYFAHDDQSSFITHYVFTPSDGPLFNITPSYITPTYDENSDDASGLTAITYSPGTAVFKDNGMGLFNIWQQGNTLQPSIVVEDNIEQNAEVWFKKQ</sequence>
<evidence type="ECO:0000256" key="2">
    <source>
        <dbReference type="SAM" id="MobiDB-lite"/>
    </source>
</evidence>
<keyword evidence="6" id="KW-1185">Reference proteome</keyword>
<feature type="compositionally biased region" description="Low complexity" evidence="2">
    <location>
        <begin position="393"/>
        <end position="413"/>
    </location>
</feature>
<dbReference type="Gene3D" id="3.40.710.10">
    <property type="entry name" value="DD-peptidase/beta-lactamase superfamily"/>
    <property type="match status" value="2"/>
</dbReference>
<dbReference type="PANTHER" id="PTHR46825:SF9">
    <property type="entry name" value="BETA-LACTAMASE-RELATED DOMAIN-CONTAINING PROTEIN"/>
    <property type="match status" value="1"/>
</dbReference>
<gene>
    <name evidence="5" type="ORF">L201_007551</name>
</gene>
<feature type="chain" id="PRO_5043814032" description="Beta-lactamase-related domain-containing protein" evidence="3">
    <location>
        <begin position="21"/>
        <end position="561"/>
    </location>
</feature>
<evidence type="ECO:0000256" key="1">
    <source>
        <dbReference type="ARBA" id="ARBA00038215"/>
    </source>
</evidence>
<dbReference type="Proteomes" id="UP001355207">
    <property type="component" value="Chromosome 11"/>
</dbReference>
<comment type="similarity">
    <text evidence="1">Belongs to the peptidase S12 family.</text>
</comment>
<dbReference type="AlphaFoldDB" id="A0AAX4K6V0"/>
<evidence type="ECO:0000256" key="3">
    <source>
        <dbReference type="SAM" id="SignalP"/>
    </source>
</evidence>
<dbReference type="RefSeq" id="XP_066079354.1">
    <property type="nucleotide sequence ID" value="XM_066223257.1"/>
</dbReference>
<evidence type="ECO:0000259" key="4">
    <source>
        <dbReference type="Pfam" id="PF00144"/>
    </source>
</evidence>
<dbReference type="InterPro" id="IPR001466">
    <property type="entry name" value="Beta-lactam-related"/>
</dbReference>
<protein>
    <recommendedName>
        <fullName evidence="4">Beta-lactamase-related domain-containing protein</fullName>
    </recommendedName>
</protein>
<feature type="domain" description="Beta-lactamase-related" evidence="4">
    <location>
        <begin position="90"/>
        <end position="177"/>
    </location>
</feature>
<name>A0AAX4K6V0_9TREE</name>
<evidence type="ECO:0000313" key="5">
    <source>
        <dbReference type="EMBL" id="WWC92592.1"/>
    </source>
</evidence>